<reference evidence="2" key="1">
    <citation type="submission" date="2015-07" db="EMBL/GenBank/DDBJ databases">
        <authorList>
            <person name="Rodrigo-Torres Lidia"/>
            <person name="Arahal R.David."/>
        </authorList>
    </citation>
    <scope>NUCLEOTIDE SEQUENCE [LARGE SCALE GENOMIC DNA]</scope>
    <source>
        <strain evidence="2">CECT 5112</strain>
    </source>
</reference>
<proteinExistence type="predicted"/>
<dbReference type="AlphaFoldDB" id="A0A0M7AQF8"/>
<accession>A0A0M7AQF8</accession>
<organism evidence="1 2">
    <name type="scientific">Roseibium alexandrii</name>
    <dbReference type="NCBI Taxonomy" id="388408"/>
    <lineage>
        <taxon>Bacteria</taxon>
        <taxon>Pseudomonadati</taxon>
        <taxon>Pseudomonadota</taxon>
        <taxon>Alphaproteobacteria</taxon>
        <taxon>Hyphomicrobiales</taxon>
        <taxon>Stappiaceae</taxon>
        <taxon>Roseibium</taxon>
    </lineage>
</organism>
<sequence>MELDKGIGRGKGSESAACSEGCHDLTELTNQLPGLPDEIADITDIWVAMAIVELVGGTRVSIPARVPDGHWLVALVGRTAADKICEHFRILSPDGREASVRQVVIPKGPAACLAKDRTRLVMELEAGISSREAASRARLSERAAFRMRARLRNEDDSQGKLF</sequence>
<dbReference type="STRING" id="388408.LAX5112_04885"/>
<name>A0A0M7AQF8_9HYPH</name>
<evidence type="ECO:0000313" key="2">
    <source>
        <dbReference type="Proteomes" id="UP000053235"/>
    </source>
</evidence>
<evidence type="ECO:0000313" key="1">
    <source>
        <dbReference type="EMBL" id="CTQ77368.1"/>
    </source>
</evidence>
<gene>
    <name evidence="1" type="ORF">LAX5112_04885</name>
</gene>
<dbReference type="EMBL" id="CXWD01000034">
    <property type="protein sequence ID" value="CTQ77368.1"/>
    <property type="molecule type" value="Genomic_DNA"/>
</dbReference>
<protein>
    <submittedName>
        <fullName evidence="1">Uncharacterized protein</fullName>
    </submittedName>
</protein>
<keyword evidence="2" id="KW-1185">Reference proteome</keyword>
<dbReference type="Proteomes" id="UP000053235">
    <property type="component" value="Unassembled WGS sequence"/>
</dbReference>